<dbReference type="Proteomes" id="UP000620559">
    <property type="component" value="Unassembled WGS sequence"/>
</dbReference>
<proteinExistence type="inferred from homology"/>
<evidence type="ECO:0000259" key="7">
    <source>
        <dbReference type="Pfam" id="PF00924"/>
    </source>
</evidence>
<dbReference type="Pfam" id="PF00924">
    <property type="entry name" value="MS_channel_2nd"/>
    <property type="match status" value="1"/>
</dbReference>
<dbReference type="InterPro" id="IPR023408">
    <property type="entry name" value="MscS_beta-dom_sf"/>
</dbReference>
<dbReference type="Gene3D" id="2.30.30.60">
    <property type="match status" value="1"/>
</dbReference>
<evidence type="ECO:0000313" key="8">
    <source>
        <dbReference type="EMBL" id="MBE9215443.1"/>
    </source>
</evidence>
<evidence type="ECO:0000256" key="5">
    <source>
        <dbReference type="ARBA" id="ARBA00023136"/>
    </source>
</evidence>
<comment type="caution">
    <text evidence="8">The sequence shown here is derived from an EMBL/GenBank/DDBJ whole genome shotgun (WGS) entry which is preliminary data.</text>
</comment>
<protein>
    <submittedName>
        <fullName evidence="8">Mechanosensitive ion channel</fullName>
    </submittedName>
</protein>
<dbReference type="InterPro" id="IPR045275">
    <property type="entry name" value="MscS_archaea/bacteria_type"/>
</dbReference>
<keyword evidence="3 6" id="KW-0812">Transmembrane</keyword>
<evidence type="ECO:0000256" key="3">
    <source>
        <dbReference type="ARBA" id="ARBA00022692"/>
    </source>
</evidence>
<sequence>MNPINFDTFSLNIFEFSYFVLAQSSDNLVQESGEQTKEILTKITTWKISQALIVLVITYMTIKLADKLIIWLSEQVAKEWRLRIKQFLPFLRMMVLTITIIFLMNLFLNLSRQNLVAVTGTVAVALGFAFKDYVSSIIAGVVGLFEAPYRVGDRIQIEDFYGEVIGYGLRGIRLQTPEDNIVTIPHNKIWTNAVSNANMGALEAQVISEFYFSHEVDVELVKKILYRVAYTSKYTYLKLPILVIIEAKSWGTLFKLKSYPLDARDEFIYKTDLTTRAKRVFGKYNLPYPRLMNMEDIQ</sequence>
<evidence type="ECO:0000256" key="2">
    <source>
        <dbReference type="ARBA" id="ARBA00008017"/>
    </source>
</evidence>
<keyword evidence="5 6" id="KW-0472">Membrane</keyword>
<dbReference type="SUPFAM" id="SSF50182">
    <property type="entry name" value="Sm-like ribonucleoproteins"/>
    <property type="match status" value="1"/>
</dbReference>
<dbReference type="RefSeq" id="WP_193923521.1">
    <property type="nucleotide sequence ID" value="NZ_JADEWL010000100.1"/>
</dbReference>
<evidence type="ECO:0000256" key="6">
    <source>
        <dbReference type="SAM" id="Phobius"/>
    </source>
</evidence>
<accession>A0A8J7F399</accession>
<dbReference type="AlphaFoldDB" id="A0A8J7F399"/>
<feature type="transmembrane region" description="Helical" evidence="6">
    <location>
        <begin position="48"/>
        <end position="66"/>
    </location>
</feature>
<evidence type="ECO:0000313" key="9">
    <source>
        <dbReference type="Proteomes" id="UP000620559"/>
    </source>
</evidence>
<reference evidence="8" key="1">
    <citation type="submission" date="2020-10" db="EMBL/GenBank/DDBJ databases">
        <authorList>
            <person name="Castelo-Branco R."/>
            <person name="Eusebio N."/>
            <person name="Adriana R."/>
            <person name="Vieira A."/>
            <person name="Brugerolle De Fraissinette N."/>
            <person name="Rezende De Castro R."/>
            <person name="Schneider M.P."/>
            <person name="Vasconcelos V."/>
            <person name="Leao P.N."/>
        </authorList>
    </citation>
    <scope>NUCLEOTIDE SEQUENCE</scope>
    <source>
        <strain evidence="8">LEGE 06105</strain>
    </source>
</reference>
<comment type="similarity">
    <text evidence="2">Belongs to the MscS (TC 1.A.23) family.</text>
</comment>
<dbReference type="InterPro" id="IPR011014">
    <property type="entry name" value="MscS_channel_TM-2"/>
</dbReference>
<keyword evidence="9" id="KW-1185">Reference proteome</keyword>
<dbReference type="InterPro" id="IPR006685">
    <property type="entry name" value="MscS_channel_2nd"/>
</dbReference>
<feature type="transmembrane region" description="Helical" evidence="6">
    <location>
        <begin position="87"/>
        <end position="108"/>
    </location>
</feature>
<evidence type="ECO:0000256" key="4">
    <source>
        <dbReference type="ARBA" id="ARBA00022989"/>
    </source>
</evidence>
<dbReference type="SUPFAM" id="SSF82861">
    <property type="entry name" value="Mechanosensitive channel protein MscS (YggB), transmembrane region"/>
    <property type="match status" value="1"/>
</dbReference>
<dbReference type="GO" id="GO:0016020">
    <property type="term" value="C:membrane"/>
    <property type="evidence" value="ECO:0007669"/>
    <property type="project" value="UniProtKB-SubCell"/>
</dbReference>
<evidence type="ECO:0000256" key="1">
    <source>
        <dbReference type="ARBA" id="ARBA00004141"/>
    </source>
</evidence>
<dbReference type="Gene3D" id="1.10.287.1260">
    <property type="match status" value="1"/>
</dbReference>
<name>A0A8J7F399_9CYAN</name>
<keyword evidence="4 6" id="KW-1133">Transmembrane helix</keyword>
<comment type="subcellular location">
    <subcellularLocation>
        <location evidence="1">Membrane</location>
        <topology evidence="1">Multi-pass membrane protein</topology>
    </subcellularLocation>
</comment>
<dbReference type="PANTHER" id="PTHR30221">
    <property type="entry name" value="SMALL-CONDUCTANCE MECHANOSENSITIVE CHANNEL"/>
    <property type="match status" value="1"/>
</dbReference>
<gene>
    <name evidence="8" type="ORF">IQ247_22720</name>
</gene>
<feature type="domain" description="Mechanosensitive ion channel MscS" evidence="7">
    <location>
        <begin position="132"/>
        <end position="198"/>
    </location>
</feature>
<organism evidence="8 9">
    <name type="scientific">Plectonema cf. radiosum LEGE 06105</name>
    <dbReference type="NCBI Taxonomy" id="945769"/>
    <lineage>
        <taxon>Bacteria</taxon>
        <taxon>Bacillati</taxon>
        <taxon>Cyanobacteriota</taxon>
        <taxon>Cyanophyceae</taxon>
        <taxon>Oscillatoriophycideae</taxon>
        <taxon>Oscillatoriales</taxon>
        <taxon>Microcoleaceae</taxon>
        <taxon>Plectonema</taxon>
    </lineage>
</organism>
<dbReference type="GO" id="GO:0008381">
    <property type="term" value="F:mechanosensitive monoatomic ion channel activity"/>
    <property type="evidence" value="ECO:0007669"/>
    <property type="project" value="InterPro"/>
</dbReference>
<dbReference type="EMBL" id="JADEWL010000100">
    <property type="protein sequence ID" value="MBE9215443.1"/>
    <property type="molecule type" value="Genomic_DNA"/>
</dbReference>
<dbReference type="InterPro" id="IPR010920">
    <property type="entry name" value="LSM_dom_sf"/>
</dbReference>
<dbReference type="PANTHER" id="PTHR30221:SF1">
    <property type="entry name" value="SMALL-CONDUCTANCE MECHANOSENSITIVE CHANNEL"/>
    <property type="match status" value="1"/>
</dbReference>